<keyword evidence="2" id="KW-0456">Lyase</keyword>
<evidence type="ECO:0000256" key="2">
    <source>
        <dbReference type="ARBA" id="ARBA00023239"/>
    </source>
</evidence>
<organism evidence="4 5">
    <name type="scientific">Brenneria goodwinii</name>
    <dbReference type="NCBI Taxonomy" id="1109412"/>
    <lineage>
        <taxon>Bacteria</taxon>
        <taxon>Pseudomonadati</taxon>
        <taxon>Pseudomonadota</taxon>
        <taxon>Gammaproteobacteria</taxon>
        <taxon>Enterobacterales</taxon>
        <taxon>Pectobacteriaceae</taxon>
        <taxon>Brenneria</taxon>
    </lineage>
</organism>
<dbReference type="InterPro" id="IPR029066">
    <property type="entry name" value="PLP-binding_barrel"/>
</dbReference>
<proteinExistence type="inferred from homology"/>
<dbReference type="InterPro" id="IPR001608">
    <property type="entry name" value="Ala_racemase_N"/>
</dbReference>
<dbReference type="GO" id="GO:0008721">
    <property type="term" value="F:D-serine ammonia-lyase activity"/>
    <property type="evidence" value="ECO:0007669"/>
    <property type="project" value="TreeGrafter"/>
</dbReference>
<dbReference type="Gene3D" id="3.20.20.10">
    <property type="entry name" value="Alanine racemase"/>
    <property type="match status" value="1"/>
</dbReference>
<name>A0A0G4JS89_9GAMM</name>
<gene>
    <name evidence="4" type="ORF">BN1221_01225</name>
</gene>
<protein>
    <submittedName>
        <fullName evidence="4">Low-specificity D-threonine aldolase</fullName>
    </submittedName>
</protein>
<evidence type="ECO:0000313" key="4">
    <source>
        <dbReference type="EMBL" id="CPR14950.1"/>
    </source>
</evidence>
<evidence type="ECO:0000259" key="3">
    <source>
        <dbReference type="SMART" id="SM01119"/>
    </source>
</evidence>
<dbReference type="Gene3D" id="2.40.37.20">
    <property type="entry name" value="D-serine dehydratase-like domain"/>
    <property type="match status" value="1"/>
</dbReference>
<dbReference type="InterPro" id="IPR051466">
    <property type="entry name" value="D-amino_acid_metab_enzyme"/>
</dbReference>
<sequence>MNDIADASSIYEVDTPAVLVNLDIARANIIRFQRYAESHGLKVRPHIKTHKLPQIAEMQLDAGAIGITCQKVSEAEAMTAGNPHVADVLITYNIVGENKVRRLAALARRVRLSVVADSAEVISGLSAIFASEPSPLAVLVECDTGAHRCGVSSPQDAARLAELIDSAPGLAFAGLMTYPPVAEEETVERFMQEAKQCIRQRLGERELVISSGGTPSMMQAANAPVVTEYRPGTYVYNDRSLVSRGVCGWEDCALTVLATVVSVPDDNRAVIDAGSKALTSDLLGLSGYGHVLGRPDIVIDQLSEEHGRLVSDAPIGLSVGDKIRIVPNHACVVTNMVDEIHIIRNGVLDGVQPVVARGCIV</sequence>
<dbReference type="AlphaFoldDB" id="A0A0G4JS89"/>
<dbReference type="STRING" id="1109412.BN1221_01225"/>
<dbReference type="EMBL" id="CGIG01000001">
    <property type="protein sequence ID" value="CPR14950.1"/>
    <property type="molecule type" value="Genomic_DNA"/>
</dbReference>
<dbReference type="CDD" id="cd06820">
    <property type="entry name" value="PLPDE_III_LS_D-TA_like"/>
    <property type="match status" value="1"/>
</dbReference>
<accession>A0A0G4JS89</accession>
<evidence type="ECO:0000256" key="1">
    <source>
        <dbReference type="ARBA" id="ARBA00005323"/>
    </source>
</evidence>
<dbReference type="RefSeq" id="WP_197088964.1">
    <property type="nucleotide sequence ID" value="NZ_CGIG01000001.1"/>
</dbReference>
<comment type="similarity">
    <text evidence="1">Belongs to the DSD1 family.</text>
</comment>
<dbReference type="InterPro" id="IPR026956">
    <property type="entry name" value="D-ser_dehydrat-like_dom"/>
</dbReference>
<dbReference type="GO" id="GO:0036088">
    <property type="term" value="P:D-serine catabolic process"/>
    <property type="evidence" value="ECO:0007669"/>
    <property type="project" value="TreeGrafter"/>
</dbReference>
<evidence type="ECO:0000313" key="5">
    <source>
        <dbReference type="Proteomes" id="UP000044377"/>
    </source>
</evidence>
<dbReference type="InterPro" id="IPR042208">
    <property type="entry name" value="D-ser_dehydrat-like_sf"/>
</dbReference>
<dbReference type="SMART" id="SM01119">
    <property type="entry name" value="D-ser_dehydrat"/>
    <property type="match status" value="1"/>
</dbReference>
<dbReference type="Proteomes" id="UP000044377">
    <property type="component" value="Unassembled WGS sequence"/>
</dbReference>
<dbReference type="PANTHER" id="PTHR28004:SF2">
    <property type="entry name" value="D-SERINE DEHYDRATASE"/>
    <property type="match status" value="1"/>
</dbReference>
<dbReference type="PANTHER" id="PTHR28004">
    <property type="entry name" value="ZGC:162816-RELATED"/>
    <property type="match status" value="1"/>
</dbReference>
<dbReference type="Pfam" id="PF01168">
    <property type="entry name" value="Ala_racemase_N"/>
    <property type="match status" value="1"/>
</dbReference>
<dbReference type="SUPFAM" id="SSF51419">
    <property type="entry name" value="PLP-binding barrel"/>
    <property type="match status" value="1"/>
</dbReference>
<feature type="domain" description="D-serine dehydratase-like" evidence="3">
    <location>
        <begin position="253"/>
        <end position="344"/>
    </location>
</feature>
<reference evidence="5" key="1">
    <citation type="submission" date="2015-01" db="EMBL/GenBank/DDBJ databases">
        <authorList>
            <person name="Paterson Steve"/>
        </authorList>
    </citation>
    <scope>NUCLEOTIDE SEQUENCE [LARGE SCALE GENOMIC DNA]</scope>
    <source>
        <strain evidence="5">OBR1</strain>
    </source>
</reference>
<dbReference type="Pfam" id="PF14031">
    <property type="entry name" value="D-ser_dehydrat"/>
    <property type="match status" value="1"/>
</dbReference>
<keyword evidence="5" id="KW-1185">Reference proteome</keyword>